<dbReference type="GO" id="GO:0005737">
    <property type="term" value="C:cytoplasm"/>
    <property type="evidence" value="ECO:0007669"/>
    <property type="project" value="UniProtKB-ARBA"/>
</dbReference>
<evidence type="ECO:0000256" key="4">
    <source>
        <dbReference type="ARBA" id="ARBA00022801"/>
    </source>
</evidence>
<dbReference type="AlphaFoldDB" id="A0A9D5HXY7"/>
<keyword evidence="7" id="KW-0472">Membrane</keyword>
<keyword evidence="3" id="KW-0812">Transmembrane</keyword>
<proteinExistence type="inferred from homology"/>
<dbReference type="GO" id="GO:0016020">
    <property type="term" value="C:membrane"/>
    <property type="evidence" value="ECO:0007669"/>
    <property type="project" value="UniProtKB-SubCell"/>
</dbReference>
<gene>
    <name evidence="9" type="ORF">OJ253_983</name>
</gene>
<evidence type="ECO:0000259" key="8">
    <source>
        <dbReference type="PROSITE" id="PS51704"/>
    </source>
</evidence>
<dbReference type="Gene3D" id="3.20.20.190">
    <property type="entry name" value="Phosphatidylinositol (PI) phosphodiesterase"/>
    <property type="match status" value="1"/>
</dbReference>
<dbReference type="InterPro" id="IPR030395">
    <property type="entry name" value="GP_PDE_dom"/>
</dbReference>
<feature type="domain" description="GP-PDE" evidence="8">
    <location>
        <begin position="46"/>
        <end position="319"/>
    </location>
</feature>
<evidence type="ECO:0000256" key="7">
    <source>
        <dbReference type="ARBA" id="ARBA00023136"/>
    </source>
</evidence>
<evidence type="ECO:0000256" key="1">
    <source>
        <dbReference type="ARBA" id="ARBA00004370"/>
    </source>
</evidence>
<dbReference type="GO" id="GO:0008081">
    <property type="term" value="F:phosphoric diester hydrolase activity"/>
    <property type="evidence" value="ECO:0007669"/>
    <property type="project" value="InterPro"/>
</dbReference>
<sequence>MILELIIVISIINYILLYFPKLLKAINGGNSKLKDTQCVLGKGEGCLHISHRGGSDEAPENTFLAFEHAIADCNTDMLETDVWLTKDNVLVIMHDENLMHVCGADKLIGEINYADLPMTKDSENLIPSSDFLDQSEWGGYPIQFSPQRLITLEELFQRYPDILVSVDVKNPNNRTAVSLTVELVRRYKRENKTMLSSFSNENISYLKEYNQDGSLPELVICIGRDKLFKILLGYFTGFLPWINIDEHVLSFPMSYIFFSSYGRMFANKISKYFKLTKNQLKYIEDELIPEILVWLFTRKSLIKHLQKRGIRCFAWGWME</sequence>
<dbReference type="EMBL" id="JAPCXC010000019">
    <property type="protein sequence ID" value="KAJ1611033.1"/>
    <property type="molecule type" value="Genomic_DNA"/>
</dbReference>
<accession>A0A9D5HXY7</accession>
<comment type="caution">
    <text evidence="9">The sequence shown here is derived from an EMBL/GenBank/DDBJ whole genome shotgun (WGS) entry which is preliminary data.</text>
</comment>
<dbReference type="Proteomes" id="UP001067231">
    <property type="component" value="Unassembled WGS sequence"/>
</dbReference>
<keyword evidence="6" id="KW-0443">Lipid metabolism</keyword>
<dbReference type="SUPFAM" id="SSF51695">
    <property type="entry name" value="PLC-like phosphodiesterases"/>
    <property type="match status" value="1"/>
</dbReference>
<protein>
    <recommendedName>
        <fullName evidence="8">GP-PDE domain-containing protein</fullName>
    </recommendedName>
</protein>
<dbReference type="InterPro" id="IPR052271">
    <property type="entry name" value="GDPD-Related"/>
</dbReference>
<keyword evidence="5" id="KW-1133">Transmembrane helix</keyword>
<dbReference type="Pfam" id="PF03009">
    <property type="entry name" value="GDPD"/>
    <property type="match status" value="1"/>
</dbReference>
<evidence type="ECO:0000256" key="3">
    <source>
        <dbReference type="ARBA" id="ARBA00022692"/>
    </source>
</evidence>
<reference evidence="9" key="1">
    <citation type="submission" date="2022-10" db="EMBL/GenBank/DDBJ databases">
        <title>Adaptive evolution leads to modifications in subtelomeric GC content in a zoonotic Cryptosporidium species.</title>
        <authorList>
            <person name="Li J."/>
            <person name="Feng Y."/>
            <person name="Xiao L."/>
        </authorList>
    </citation>
    <scope>NUCLEOTIDE SEQUENCE</scope>
    <source>
        <strain evidence="9">33844</strain>
    </source>
</reference>
<dbReference type="GO" id="GO:0046475">
    <property type="term" value="P:glycerophospholipid catabolic process"/>
    <property type="evidence" value="ECO:0007669"/>
    <property type="project" value="TreeGrafter"/>
</dbReference>
<evidence type="ECO:0000256" key="6">
    <source>
        <dbReference type="ARBA" id="ARBA00023098"/>
    </source>
</evidence>
<evidence type="ECO:0000256" key="5">
    <source>
        <dbReference type="ARBA" id="ARBA00022989"/>
    </source>
</evidence>
<comment type="subcellular location">
    <subcellularLocation>
        <location evidence="1">Membrane</location>
    </subcellularLocation>
</comment>
<dbReference type="OrthoDB" id="1058301at2759"/>
<dbReference type="PANTHER" id="PTHR42758:SF2">
    <property type="entry name" value="PHOSPHATIDYLGLYCEROL PHOSPHOLIPASE C"/>
    <property type="match status" value="1"/>
</dbReference>
<dbReference type="InterPro" id="IPR017946">
    <property type="entry name" value="PLC-like_Pdiesterase_TIM-brl"/>
</dbReference>
<keyword evidence="4" id="KW-0378">Hydrolase</keyword>
<organism evidence="9">
    <name type="scientific">Cryptosporidium canis</name>
    <dbReference type="NCBI Taxonomy" id="195482"/>
    <lineage>
        <taxon>Eukaryota</taxon>
        <taxon>Sar</taxon>
        <taxon>Alveolata</taxon>
        <taxon>Apicomplexa</taxon>
        <taxon>Conoidasida</taxon>
        <taxon>Coccidia</taxon>
        <taxon>Eucoccidiorida</taxon>
        <taxon>Eimeriorina</taxon>
        <taxon>Cryptosporidiidae</taxon>
        <taxon>Cryptosporidium</taxon>
    </lineage>
</organism>
<comment type="similarity">
    <text evidence="2">Belongs to the glycerophosphoryl diester phosphodiesterase family.</text>
</comment>
<evidence type="ECO:0000256" key="2">
    <source>
        <dbReference type="ARBA" id="ARBA00007277"/>
    </source>
</evidence>
<dbReference type="PANTHER" id="PTHR42758">
    <property type="entry name" value="PHOSPHATIDYLGLYCEROL PHOSPHOLIPASE C"/>
    <property type="match status" value="1"/>
</dbReference>
<name>A0A9D5HXY7_9CRYT</name>
<evidence type="ECO:0000313" key="9">
    <source>
        <dbReference type="EMBL" id="KAJ1611033.1"/>
    </source>
</evidence>
<dbReference type="PROSITE" id="PS51704">
    <property type="entry name" value="GP_PDE"/>
    <property type="match status" value="1"/>
</dbReference>